<proteinExistence type="predicted"/>
<keyword evidence="3" id="KW-1185">Reference proteome</keyword>
<sequence length="96" mass="10268">MRRRSLMAEEEELNGGSEMKGAEGPKSKTESDGAGVGSRRRKGIDEVPSISCNERSGSSRLGVVESSWLGLKSRKKCQIDDGGLSINAPIMTKSDP</sequence>
<protein>
    <submittedName>
        <fullName evidence="2">Uncharacterized protein</fullName>
    </submittedName>
</protein>
<dbReference type="Gramene" id="ONK68387">
    <property type="protein sequence ID" value="ONK68387"/>
    <property type="gene ID" value="A4U43_C05F10890"/>
</dbReference>
<feature type="region of interest" description="Disordered" evidence="1">
    <location>
        <begin position="1"/>
        <end position="58"/>
    </location>
</feature>
<evidence type="ECO:0000313" key="3">
    <source>
        <dbReference type="Proteomes" id="UP000243459"/>
    </source>
</evidence>
<dbReference type="Proteomes" id="UP000243459">
    <property type="component" value="Chromosome 5"/>
</dbReference>
<organism evidence="2 3">
    <name type="scientific">Asparagus officinalis</name>
    <name type="common">Garden asparagus</name>
    <dbReference type="NCBI Taxonomy" id="4686"/>
    <lineage>
        <taxon>Eukaryota</taxon>
        <taxon>Viridiplantae</taxon>
        <taxon>Streptophyta</taxon>
        <taxon>Embryophyta</taxon>
        <taxon>Tracheophyta</taxon>
        <taxon>Spermatophyta</taxon>
        <taxon>Magnoliopsida</taxon>
        <taxon>Liliopsida</taxon>
        <taxon>Asparagales</taxon>
        <taxon>Asparagaceae</taxon>
        <taxon>Asparagoideae</taxon>
        <taxon>Asparagus</taxon>
    </lineage>
</organism>
<accession>A0A5P1ETF0</accession>
<name>A0A5P1ETF0_ASPOF</name>
<evidence type="ECO:0000256" key="1">
    <source>
        <dbReference type="SAM" id="MobiDB-lite"/>
    </source>
</evidence>
<feature type="compositionally biased region" description="Basic and acidic residues" evidence="1">
    <location>
        <begin position="20"/>
        <end position="31"/>
    </location>
</feature>
<gene>
    <name evidence="2" type="ORF">A4U43_C05F10890</name>
</gene>
<evidence type="ECO:0000313" key="2">
    <source>
        <dbReference type="EMBL" id="ONK68387.1"/>
    </source>
</evidence>
<dbReference type="AlphaFoldDB" id="A0A5P1ETF0"/>
<dbReference type="EMBL" id="CM007385">
    <property type="protein sequence ID" value="ONK68387.1"/>
    <property type="molecule type" value="Genomic_DNA"/>
</dbReference>
<reference evidence="3" key="1">
    <citation type="journal article" date="2017" name="Nat. Commun.">
        <title>The asparagus genome sheds light on the origin and evolution of a young Y chromosome.</title>
        <authorList>
            <person name="Harkess A."/>
            <person name="Zhou J."/>
            <person name="Xu C."/>
            <person name="Bowers J.E."/>
            <person name="Van der Hulst R."/>
            <person name="Ayyampalayam S."/>
            <person name="Mercati F."/>
            <person name="Riccardi P."/>
            <person name="McKain M.R."/>
            <person name="Kakrana A."/>
            <person name="Tang H."/>
            <person name="Ray J."/>
            <person name="Groenendijk J."/>
            <person name="Arikit S."/>
            <person name="Mathioni S.M."/>
            <person name="Nakano M."/>
            <person name="Shan H."/>
            <person name="Telgmann-Rauber A."/>
            <person name="Kanno A."/>
            <person name="Yue Z."/>
            <person name="Chen H."/>
            <person name="Li W."/>
            <person name="Chen Y."/>
            <person name="Xu X."/>
            <person name="Zhang Y."/>
            <person name="Luo S."/>
            <person name="Chen H."/>
            <person name="Gao J."/>
            <person name="Mao Z."/>
            <person name="Pires J.C."/>
            <person name="Luo M."/>
            <person name="Kudrna D."/>
            <person name="Wing R.A."/>
            <person name="Meyers B.C."/>
            <person name="Yi K."/>
            <person name="Kong H."/>
            <person name="Lavrijsen P."/>
            <person name="Sunseri F."/>
            <person name="Falavigna A."/>
            <person name="Ye Y."/>
            <person name="Leebens-Mack J.H."/>
            <person name="Chen G."/>
        </authorList>
    </citation>
    <scope>NUCLEOTIDE SEQUENCE [LARGE SCALE GENOMIC DNA]</scope>
    <source>
        <strain evidence="3">cv. DH0086</strain>
    </source>
</reference>